<dbReference type="Proteomes" id="UP000799771">
    <property type="component" value="Unassembled WGS sequence"/>
</dbReference>
<evidence type="ECO:0000313" key="11">
    <source>
        <dbReference type="EMBL" id="KAF2134581.1"/>
    </source>
</evidence>
<sequence>MSIPCVQGMGYITAIYNDATPVLNSGVFFRSLSYIGSLNGDTYKYAIQLEDDSQWLLYATPAGSAGAPPFNLTDSSTITGPQNFVGTLQVTKIPAGASEGQVFDRSAGAYAINTTISGSVDGSTGRYTLSWAKGGLQSQTLLMYALPHHVESFDQETSAALTNIQLVTTTKGFAHAVVADNITMIEPDLPVTIGFAPWTKNSSGGGGGSENLRINAEALALVNSVGSAELSEDFIAQTSLDSMYYSGKGLAKFAAIIYTMQSIADNSNLAASGLIKLKDAFNVFVNNTQPEPLVYDTVWKGVVSSATYGPGNNVGLDFGNTLYNDHHFHYGYFVWTAAVIGHLDPDWLTEGSNKAWVNTLVRDYANSVTDNYFPFSRSFDWFHGHSWAKGLFESADGKDQESTSEDAFATYALKMWGKVSGDANMEARSNLQLALQARSLNNYFLLTSDNKNQPPQFLPNKVTGILFENKVDHTTYFGTNVEYIEGIHMIPINPSSAYTRPKQFVQEEWDMYFSSGRAGYTAGGWRGILYANLAIIDPQTAYNFFSDPNFDWSWLDGGASRTWYLAYSAAMLDAASVDTEEYDVGNSTSGWSHETVQGEAYTPNKLIQYEHAGSHGDSAPKVLGWK</sequence>
<keyword evidence="6" id="KW-0326">Glycosidase</keyword>
<dbReference type="GO" id="GO:0071555">
    <property type="term" value="P:cell wall organization"/>
    <property type="evidence" value="ECO:0007669"/>
    <property type="project" value="UniProtKB-KW"/>
</dbReference>
<dbReference type="InterPro" id="IPR005200">
    <property type="entry name" value="Endo-beta-glucanase"/>
</dbReference>
<keyword evidence="12" id="KW-1185">Reference proteome</keyword>
<dbReference type="EMBL" id="ML977497">
    <property type="protein sequence ID" value="KAF2134581.1"/>
    <property type="molecule type" value="Genomic_DNA"/>
</dbReference>
<comment type="catalytic activity">
    <reaction evidence="1">
        <text>Hydrolysis of (1-&gt;3)-beta-D-glucosidic linkages in (1-&gt;3)-beta-D-glucans.</text>
        <dbReference type="EC" id="3.2.1.39"/>
    </reaction>
</comment>
<comment type="similarity">
    <text evidence="2">Belongs to the glycosyl hydrolase 81 family.</text>
</comment>
<accession>A0A6A6AVM4</accession>
<evidence type="ECO:0000256" key="8">
    <source>
        <dbReference type="ARBA" id="ARBA00023326"/>
    </source>
</evidence>
<feature type="domain" description="Glycosyl hydrolase family 81 N-terminal" evidence="9">
    <location>
        <begin position="1"/>
        <end position="199"/>
    </location>
</feature>
<evidence type="ECO:0000256" key="2">
    <source>
        <dbReference type="ARBA" id="ARBA00010730"/>
    </source>
</evidence>
<dbReference type="OrthoDB" id="4473401at2759"/>
<keyword evidence="7" id="KW-0961">Cell wall biogenesis/degradation</keyword>
<evidence type="ECO:0000256" key="6">
    <source>
        <dbReference type="ARBA" id="ARBA00023295"/>
    </source>
</evidence>
<dbReference type="PROSITE" id="PS52008">
    <property type="entry name" value="GH81"/>
    <property type="match status" value="1"/>
</dbReference>
<gene>
    <name evidence="11" type="ORF">P153DRAFT_362339</name>
</gene>
<dbReference type="Gene3D" id="1.10.287.1170">
    <property type="entry name" value="glycoside hydrolase family 81 endo-[beta] glucanase"/>
    <property type="match status" value="1"/>
</dbReference>
<evidence type="ECO:0000259" key="9">
    <source>
        <dbReference type="Pfam" id="PF03639"/>
    </source>
</evidence>
<dbReference type="Gene3D" id="1.20.5.420">
    <property type="entry name" value="Immunoglobulin FC, subunit C"/>
    <property type="match status" value="1"/>
</dbReference>
<name>A0A6A6AVM4_9PLEO</name>
<dbReference type="GO" id="GO:0052861">
    <property type="term" value="F:endo-1,3(4)-beta-glucanase activity"/>
    <property type="evidence" value="ECO:0007669"/>
    <property type="project" value="InterPro"/>
</dbReference>
<dbReference type="PANTHER" id="PTHR31983">
    <property type="entry name" value="ENDO-1,3(4)-BETA-GLUCANASE 1"/>
    <property type="match status" value="1"/>
</dbReference>
<dbReference type="GO" id="GO:0009986">
    <property type="term" value="C:cell surface"/>
    <property type="evidence" value="ECO:0007669"/>
    <property type="project" value="TreeGrafter"/>
</dbReference>
<feature type="domain" description="Glycosyl hydrolase family 81 C-terminal" evidence="10">
    <location>
        <begin position="214"/>
        <end position="565"/>
    </location>
</feature>
<dbReference type="Pfam" id="PF03639">
    <property type="entry name" value="Glyco_hydro_81"/>
    <property type="match status" value="1"/>
</dbReference>
<dbReference type="AlphaFoldDB" id="A0A6A6AVM4"/>
<dbReference type="RefSeq" id="XP_033528968.1">
    <property type="nucleotide sequence ID" value="XM_033667112.1"/>
</dbReference>
<dbReference type="EC" id="3.2.1.39" evidence="3"/>
<evidence type="ECO:0000256" key="3">
    <source>
        <dbReference type="ARBA" id="ARBA00012780"/>
    </source>
</evidence>
<reference evidence="11" key="1">
    <citation type="journal article" date="2020" name="Stud. Mycol.">
        <title>101 Dothideomycetes genomes: a test case for predicting lifestyles and emergence of pathogens.</title>
        <authorList>
            <person name="Haridas S."/>
            <person name="Albert R."/>
            <person name="Binder M."/>
            <person name="Bloem J."/>
            <person name="Labutti K."/>
            <person name="Salamov A."/>
            <person name="Andreopoulos B."/>
            <person name="Baker S."/>
            <person name="Barry K."/>
            <person name="Bills G."/>
            <person name="Bluhm B."/>
            <person name="Cannon C."/>
            <person name="Castanera R."/>
            <person name="Culley D."/>
            <person name="Daum C."/>
            <person name="Ezra D."/>
            <person name="Gonzalez J."/>
            <person name="Henrissat B."/>
            <person name="Kuo A."/>
            <person name="Liang C."/>
            <person name="Lipzen A."/>
            <person name="Lutzoni F."/>
            <person name="Magnuson J."/>
            <person name="Mondo S."/>
            <person name="Nolan M."/>
            <person name="Ohm R."/>
            <person name="Pangilinan J."/>
            <person name="Park H.-J."/>
            <person name="Ramirez L."/>
            <person name="Alfaro M."/>
            <person name="Sun H."/>
            <person name="Tritt A."/>
            <person name="Yoshinaga Y."/>
            <person name="Zwiers L.-H."/>
            <person name="Turgeon B."/>
            <person name="Goodwin S."/>
            <person name="Spatafora J."/>
            <person name="Crous P."/>
            <person name="Grigoriev I."/>
        </authorList>
    </citation>
    <scope>NUCLEOTIDE SEQUENCE</scope>
    <source>
        <strain evidence="11">CBS 119687</strain>
    </source>
</reference>
<dbReference type="InterPro" id="IPR040451">
    <property type="entry name" value="GH81_N"/>
</dbReference>
<dbReference type="FunFam" id="1.20.5.420:FF:000008">
    <property type="entry name" value="Endo-1,3-beta-glucanase Engl1"/>
    <property type="match status" value="1"/>
</dbReference>
<keyword evidence="8" id="KW-0624">Polysaccharide degradation</keyword>
<keyword evidence="5" id="KW-0119">Carbohydrate metabolism</keyword>
<dbReference type="InterPro" id="IPR040720">
    <property type="entry name" value="GH81_C"/>
</dbReference>
<dbReference type="GO" id="GO:0042973">
    <property type="term" value="F:glucan endo-1,3-beta-D-glucosidase activity"/>
    <property type="evidence" value="ECO:0007669"/>
    <property type="project" value="UniProtKB-EC"/>
</dbReference>
<evidence type="ECO:0000256" key="7">
    <source>
        <dbReference type="ARBA" id="ARBA00023316"/>
    </source>
</evidence>
<evidence type="ECO:0000259" key="10">
    <source>
        <dbReference type="Pfam" id="PF17652"/>
    </source>
</evidence>
<organism evidence="11 12">
    <name type="scientific">Dothidotthia symphoricarpi CBS 119687</name>
    <dbReference type="NCBI Taxonomy" id="1392245"/>
    <lineage>
        <taxon>Eukaryota</taxon>
        <taxon>Fungi</taxon>
        <taxon>Dikarya</taxon>
        <taxon>Ascomycota</taxon>
        <taxon>Pezizomycotina</taxon>
        <taxon>Dothideomycetes</taxon>
        <taxon>Pleosporomycetidae</taxon>
        <taxon>Pleosporales</taxon>
        <taxon>Dothidotthiaceae</taxon>
        <taxon>Dothidotthia</taxon>
    </lineage>
</organism>
<dbReference type="Pfam" id="PF17652">
    <property type="entry name" value="Glyco_hydro81C"/>
    <property type="match status" value="1"/>
</dbReference>
<evidence type="ECO:0000256" key="4">
    <source>
        <dbReference type="ARBA" id="ARBA00022801"/>
    </source>
</evidence>
<dbReference type="PANTHER" id="PTHR31983:SF0">
    <property type="entry name" value="GLUCAN ENDO-1,3-BETA-D-GLUCOSIDASE 2"/>
    <property type="match status" value="1"/>
</dbReference>
<proteinExistence type="inferred from homology"/>
<evidence type="ECO:0000256" key="5">
    <source>
        <dbReference type="ARBA" id="ARBA00023277"/>
    </source>
</evidence>
<keyword evidence="4 11" id="KW-0378">Hydrolase</keyword>
<dbReference type="GeneID" id="54407544"/>
<dbReference type="Gene3D" id="2.70.98.30">
    <property type="entry name" value="Golgi alpha-mannosidase II, domain 4"/>
    <property type="match status" value="1"/>
</dbReference>
<evidence type="ECO:0000313" key="12">
    <source>
        <dbReference type="Proteomes" id="UP000799771"/>
    </source>
</evidence>
<dbReference type="GO" id="GO:0000272">
    <property type="term" value="P:polysaccharide catabolic process"/>
    <property type="evidence" value="ECO:0007669"/>
    <property type="project" value="UniProtKB-KW"/>
</dbReference>
<evidence type="ECO:0000256" key="1">
    <source>
        <dbReference type="ARBA" id="ARBA00000382"/>
    </source>
</evidence>
<protein>
    <recommendedName>
        <fullName evidence="3">glucan endo-1,3-beta-D-glucosidase</fullName>
        <ecNumber evidence="3">3.2.1.39</ecNumber>
    </recommendedName>
</protein>